<accession>A0A2S0PEI2</accession>
<evidence type="ECO:0000313" key="3">
    <source>
        <dbReference type="Proteomes" id="UP000244173"/>
    </source>
</evidence>
<keyword evidence="3" id="KW-1185">Reference proteome</keyword>
<gene>
    <name evidence="2" type="ORF">DAI18_18165</name>
</gene>
<organism evidence="2 3">
    <name type="scientific">Microvirgula aerodenitrificans</name>
    <dbReference type="NCBI Taxonomy" id="57480"/>
    <lineage>
        <taxon>Bacteria</taxon>
        <taxon>Pseudomonadati</taxon>
        <taxon>Pseudomonadota</taxon>
        <taxon>Betaproteobacteria</taxon>
        <taxon>Neisseriales</taxon>
        <taxon>Aquaspirillaceae</taxon>
        <taxon>Microvirgula</taxon>
    </lineage>
</organism>
<reference evidence="2 3" key="1">
    <citation type="submission" date="2018-04" db="EMBL/GenBank/DDBJ databases">
        <title>Denitrifier Microvirgula.</title>
        <authorList>
            <person name="Anderson E."/>
            <person name="Jang J."/>
            <person name="Ishii S."/>
        </authorList>
    </citation>
    <scope>NUCLEOTIDE SEQUENCE [LARGE SCALE GENOMIC DNA]</scope>
    <source>
        <strain evidence="2 3">BE2.4</strain>
    </source>
</reference>
<dbReference type="NCBIfam" id="NF047498">
    <property type="entry name" value="LIC_12616_fam"/>
    <property type="match status" value="1"/>
</dbReference>
<evidence type="ECO:0000259" key="1">
    <source>
        <dbReference type="Pfam" id="PF23961"/>
    </source>
</evidence>
<dbReference type="AlphaFoldDB" id="A0A2S0PEI2"/>
<dbReference type="Pfam" id="PF23961">
    <property type="entry name" value="Phage_tail_terminator_9"/>
    <property type="match status" value="1"/>
</dbReference>
<dbReference type="EMBL" id="CP028519">
    <property type="protein sequence ID" value="AVY95752.1"/>
    <property type="molecule type" value="Genomic_DNA"/>
</dbReference>
<sequence>MTVRIVTTVEIGQARRVFDGARETETIMQACLSTVSVQAFGTNAYALMQKLRALLESSAGMAGLRSLHCTVPSMTPVRNLTGVIGAGIEERANIDLTINHDHIVEIDQRHIAEAEVIVHTEH</sequence>
<name>A0A2S0PEI2_9NEIS</name>
<protein>
    <recommendedName>
        <fullName evidence="1">Phage neck terminator protein gp12-like domain-containing protein</fullName>
    </recommendedName>
</protein>
<evidence type="ECO:0000313" key="2">
    <source>
        <dbReference type="EMBL" id="AVY95752.1"/>
    </source>
</evidence>
<proteinExistence type="predicted"/>
<feature type="domain" description="Phage neck terminator protein gp12-like" evidence="1">
    <location>
        <begin position="2"/>
        <end position="118"/>
    </location>
</feature>
<dbReference type="InterPro" id="IPR057087">
    <property type="entry name" value="Gp12-like"/>
</dbReference>
<dbReference type="KEGG" id="maer:DAI18_18165"/>
<dbReference type="Proteomes" id="UP000244173">
    <property type="component" value="Chromosome"/>
</dbReference>